<keyword evidence="10" id="KW-1185">Reference proteome</keyword>
<comment type="similarity">
    <text evidence="1">Belongs to the short-chain dehydrogenases/reductases (SDR) family.</text>
</comment>
<dbReference type="GO" id="GO:0008270">
    <property type="term" value="F:zinc ion binding"/>
    <property type="evidence" value="ECO:0007669"/>
    <property type="project" value="InterPro"/>
</dbReference>
<sequence length="784" mass="88458">MVNAGKRSKCCFMCRQRRVKCDLQKPHCQRCTDGGRTCPGYPEAWDVLLRVQNAFAEKKVQLRVEKCLRARRCEQVERRAVTSIPRGVHLPTEIHSWNHFYRDYAADSGFTFFNLLPRFYTDSSFMCCQEAFHAVTLASLARQRHQSELMVRARWHYGKAITALNSALNDQVMTADDSVLVTLLTLSLFETIVPESLETMMSDVDFRCHIHFRGALLLLRWRAERCRNSDLDKRIFAFFSYICFMGMFVNHESGDSKWSALEEFTTPWMDSPLLEPILHRAVQFKRRARLRLTGLENSTSKTDTLLKLIKDGISISYDLEAVATSIRCSSSAGQQQPTAFNDLIEVSTQTTEAIARSLYRTIRYHIMELVLGLKIALEAEEKEHVGITARHTLVDHQRFPHEGLIVILEQTCDDICAVLDFSSAAAGEEKKAWLQEKLRFIAFQKPLSLATLTTMAPTCNAETRASDLVRHYSPHISGKTILITGVSPGSLGESFVKQVAVAQPAMFILAGRSIPKMQLLIDELHSTHPRIEVKPLELNLLSFNDVRKAAETLNAWADVPHIDVLVNNAGIMAVPYKLTEDGFESQFQTNHLSHFLFTNLIMGKILASPAPRVVLISSGVHRVGHIRWSDYNFNEGKTYQRWLSYGQSKTANALMGLALAERLGYRGLLAFPMCPGTSFTNLSAHGKDDLVSFAADLTEMDNVYGNKWMWGMAELKFKDLDQGVATHVFAAFDTGIVGNNGAFLSDCHVADPDKEEVYSWATSKADAERLWKLSEKLVGQEFNY</sequence>
<dbReference type="InterPro" id="IPR002347">
    <property type="entry name" value="SDR_fam"/>
</dbReference>
<dbReference type="InterPro" id="IPR036291">
    <property type="entry name" value="NAD(P)-bd_dom_sf"/>
</dbReference>
<keyword evidence="6" id="KW-0804">Transcription</keyword>
<dbReference type="SUPFAM" id="SSF51735">
    <property type="entry name" value="NAD(P)-binding Rossmann-fold domains"/>
    <property type="match status" value="1"/>
</dbReference>
<dbReference type="InterPro" id="IPR001138">
    <property type="entry name" value="Zn2Cys6_DnaBD"/>
</dbReference>
<dbReference type="Pfam" id="PF00172">
    <property type="entry name" value="Zn_clus"/>
    <property type="match status" value="1"/>
</dbReference>
<evidence type="ECO:0000256" key="1">
    <source>
        <dbReference type="ARBA" id="ARBA00006484"/>
    </source>
</evidence>
<organism evidence="9 10">
    <name type="scientific">Aspergillus bombycis</name>
    <dbReference type="NCBI Taxonomy" id="109264"/>
    <lineage>
        <taxon>Eukaryota</taxon>
        <taxon>Fungi</taxon>
        <taxon>Dikarya</taxon>
        <taxon>Ascomycota</taxon>
        <taxon>Pezizomycotina</taxon>
        <taxon>Eurotiomycetes</taxon>
        <taxon>Eurotiomycetidae</taxon>
        <taxon>Eurotiales</taxon>
        <taxon>Aspergillaceae</taxon>
        <taxon>Aspergillus</taxon>
    </lineage>
</organism>
<feature type="domain" description="Zn(2)-C6 fungal-type" evidence="8">
    <location>
        <begin position="10"/>
        <end position="38"/>
    </location>
</feature>
<evidence type="ECO:0000313" key="10">
    <source>
        <dbReference type="Proteomes" id="UP000179179"/>
    </source>
</evidence>
<comment type="caution">
    <text evidence="9">The sequence shown here is derived from an EMBL/GenBank/DDBJ whole genome shotgun (WGS) entry which is preliminary data.</text>
</comment>
<evidence type="ECO:0000256" key="3">
    <source>
        <dbReference type="ARBA" id="ARBA00023002"/>
    </source>
</evidence>
<dbReference type="GO" id="GO:0000981">
    <property type="term" value="F:DNA-binding transcription factor activity, RNA polymerase II-specific"/>
    <property type="evidence" value="ECO:0007669"/>
    <property type="project" value="InterPro"/>
</dbReference>
<keyword evidence="4" id="KW-0805">Transcription regulation</keyword>
<protein>
    <submittedName>
        <fullName evidence="9">Short-chain dehydrogenase</fullName>
    </submittedName>
</protein>
<keyword evidence="2" id="KW-0521">NADP</keyword>
<evidence type="ECO:0000256" key="2">
    <source>
        <dbReference type="ARBA" id="ARBA00022857"/>
    </source>
</evidence>
<dbReference type="Pfam" id="PF00106">
    <property type="entry name" value="adh_short"/>
    <property type="match status" value="1"/>
</dbReference>
<evidence type="ECO:0000259" key="8">
    <source>
        <dbReference type="PROSITE" id="PS50048"/>
    </source>
</evidence>
<dbReference type="GO" id="GO:0003677">
    <property type="term" value="F:DNA binding"/>
    <property type="evidence" value="ECO:0007669"/>
    <property type="project" value="UniProtKB-KW"/>
</dbReference>
<dbReference type="STRING" id="109264.A0A1F8AF27"/>
<dbReference type="OrthoDB" id="191139at2759"/>
<keyword evidence="5" id="KW-0238">DNA-binding</keyword>
<dbReference type="Proteomes" id="UP000179179">
    <property type="component" value="Unassembled WGS sequence"/>
</dbReference>
<evidence type="ECO:0000256" key="7">
    <source>
        <dbReference type="ARBA" id="ARBA00023242"/>
    </source>
</evidence>
<keyword evidence="7" id="KW-0539">Nucleus</keyword>
<accession>A0A1F8AF27</accession>
<dbReference type="GeneID" id="34444839"/>
<evidence type="ECO:0000256" key="4">
    <source>
        <dbReference type="ARBA" id="ARBA00023015"/>
    </source>
</evidence>
<gene>
    <name evidence="9" type="ORF">ABOM_001449</name>
</gene>
<dbReference type="GO" id="GO:0016491">
    <property type="term" value="F:oxidoreductase activity"/>
    <property type="evidence" value="ECO:0007669"/>
    <property type="project" value="UniProtKB-KW"/>
</dbReference>
<evidence type="ECO:0000313" key="9">
    <source>
        <dbReference type="EMBL" id="OGM49955.1"/>
    </source>
</evidence>
<evidence type="ECO:0000256" key="6">
    <source>
        <dbReference type="ARBA" id="ARBA00023163"/>
    </source>
</evidence>
<proteinExistence type="inferred from homology"/>
<reference evidence="9 10" key="1">
    <citation type="journal article" date="2016" name="Genome Biol. Evol.">
        <title>Draft genome sequence of an aflatoxigenic Aspergillus species, A. bombycis.</title>
        <authorList>
            <person name="Moore G.G."/>
            <person name="Mack B.M."/>
            <person name="Beltz S.B."/>
            <person name="Gilbert M.K."/>
        </authorList>
    </citation>
    <scope>NUCLEOTIDE SEQUENCE [LARGE SCALE GENOMIC DNA]</scope>
    <source>
        <strain evidence="10">NRRL 26010</strain>
    </source>
</reference>
<dbReference type="CDD" id="cd00067">
    <property type="entry name" value="GAL4"/>
    <property type="match status" value="1"/>
</dbReference>
<name>A0A1F8AF27_9EURO</name>
<dbReference type="EMBL" id="LYCR01000006">
    <property type="protein sequence ID" value="OGM49955.1"/>
    <property type="molecule type" value="Genomic_DNA"/>
</dbReference>
<dbReference type="InterPro" id="IPR036864">
    <property type="entry name" value="Zn2-C6_fun-type_DNA-bd_sf"/>
</dbReference>
<dbReference type="Gene3D" id="3.40.50.720">
    <property type="entry name" value="NAD(P)-binding Rossmann-like Domain"/>
    <property type="match status" value="1"/>
</dbReference>
<dbReference type="SUPFAM" id="SSF57701">
    <property type="entry name" value="Zn2/Cys6 DNA-binding domain"/>
    <property type="match status" value="1"/>
</dbReference>
<dbReference type="PANTHER" id="PTHR24320">
    <property type="entry name" value="RETINOL DEHYDROGENASE"/>
    <property type="match status" value="1"/>
</dbReference>
<dbReference type="AlphaFoldDB" id="A0A1F8AF27"/>
<dbReference type="RefSeq" id="XP_022393672.1">
    <property type="nucleotide sequence ID" value="XM_022528579.1"/>
</dbReference>
<dbReference type="PROSITE" id="PS50048">
    <property type="entry name" value="ZN2_CY6_FUNGAL_2"/>
    <property type="match status" value="1"/>
</dbReference>
<dbReference type="PANTHER" id="PTHR24320:SF283">
    <property type="entry name" value="RETINOL DEHYDROGENASE 11"/>
    <property type="match status" value="1"/>
</dbReference>
<keyword evidence="3" id="KW-0560">Oxidoreductase</keyword>
<evidence type="ECO:0000256" key="5">
    <source>
        <dbReference type="ARBA" id="ARBA00023125"/>
    </source>
</evidence>